<evidence type="ECO:0000259" key="10">
    <source>
        <dbReference type="PROSITE" id="PS50850"/>
    </source>
</evidence>
<keyword evidence="6 9" id="KW-1133">Transmembrane helix</keyword>
<accession>A0ABQ1V2J1</accession>
<evidence type="ECO:0000256" key="6">
    <source>
        <dbReference type="ARBA" id="ARBA00022989"/>
    </source>
</evidence>
<dbReference type="Gene3D" id="1.20.1250.20">
    <property type="entry name" value="MFS general substrate transporter like domains"/>
    <property type="match status" value="2"/>
</dbReference>
<dbReference type="InterPro" id="IPR011701">
    <property type="entry name" value="MFS"/>
</dbReference>
<evidence type="ECO:0000313" key="11">
    <source>
        <dbReference type="EMBL" id="GGF33570.1"/>
    </source>
</evidence>
<feature type="transmembrane region" description="Helical" evidence="9">
    <location>
        <begin position="292"/>
        <end position="308"/>
    </location>
</feature>
<feature type="transmembrane region" description="Helical" evidence="9">
    <location>
        <begin position="89"/>
        <end position="108"/>
    </location>
</feature>
<reference evidence="12" key="1">
    <citation type="journal article" date="2019" name="Int. J. Syst. Evol. Microbiol.">
        <title>The Global Catalogue of Microorganisms (GCM) 10K type strain sequencing project: providing services to taxonomists for standard genome sequencing and annotation.</title>
        <authorList>
            <consortium name="The Broad Institute Genomics Platform"/>
            <consortium name="The Broad Institute Genome Sequencing Center for Infectious Disease"/>
            <person name="Wu L."/>
            <person name="Ma J."/>
        </authorList>
    </citation>
    <scope>NUCLEOTIDE SEQUENCE [LARGE SCALE GENOMIC DNA]</scope>
    <source>
        <strain evidence="12">CCM 7855</strain>
    </source>
</reference>
<dbReference type="InterPro" id="IPR005829">
    <property type="entry name" value="Sugar_transporter_CS"/>
</dbReference>
<dbReference type="PROSITE" id="PS00216">
    <property type="entry name" value="SUGAR_TRANSPORT_1"/>
    <property type="match status" value="1"/>
</dbReference>
<comment type="subcellular location">
    <subcellularLocation>
        <location evidence="1">Cell membrane</location>
        <topology evidence="1">Multi-pass membrane protein</topology>
    </subcellularLocation>
</comment>
<feature type="domain" description="Major facilitator superfamily (MFS) profile" evidence="10">
    <location>
        <begin position="23"/>
        <end position="406"/>
    </location>
</feature>
<comment type="caution">
    <text evidence="11">The sequence shown here is derived from an EMBL/GenBank/DDBJ whole genome shotgun (WGS) entry which is preliminary data.</text>
</comment>
<feature type="transmembrane region" description="Helical" evidence="9">
    <location>
        <begin position="114"/>
        <end position="138"/>
    </location>
</feature>
<keyword evidence="5 9" id="KW-0812">Transmembrane</keyword>
<keyword evidence="7 9" id="KW-0472">Membrane</keyword>
<evidence type="ECO:0000256" key="9">
    <source>
        <dbReference type="SAM" id="Phobius"/>
    </source>
</evidence>
<dbReference type="Proteomes" id="UP000632454">
    <property type="component" value="Unassembled WGS sequence"/>
</dbReference>
<feature type="transmembrane region" description="Helical" evidence="9">
    <location>
        <begin position="380"/>
        <end position="401"/>
    </location>
</feature>
<feature type="transmembrane region" description="Helical" evidence="9">
    <location>
        <begin position="57"/>
        <end position="77"/>
    </location>
</feature>
<feature type="transmembrane region" description="Helical" evidence="9">
    <location>
        <begin position="178"/>
        <end position="196"/>
    </location>
</feature>
<evidence type="ECO:0000256" key="1">
    <source>
        <dbReference type="ARBA" id="ARBA00004651"/>
    </source>
</evidence>
<dbReference type="SUPFAM" id="SSF103473">
    <property type="entry name" value="MFS general substrate transporter"/>
    <property type="match status" value="1"/>
</dbReference>
<evidence type="ECO:0000256" key="3">
    <source>
        <dbReference type="ARBA" id="ARBA00022448"/>
    </source>
</evidence>
<evidence type="ECO:0000256" key="7">
    <source>
        <dbReference type="ARBA" id="ARBA00023136"/>
    </source>
</evidence>
<dbReference type="CDD" id="cd17325">
    <property type="entry name" value="MFS_MdtG_SLC18_like"/>
    <property type="match status" value="1"/>
</dbReference>
<evidence type="ECO:0000256" key="4">
    <source>
        <dbReference type="ARBA" id="ARBA00022475"/>
    </source>
</evidence>
<keyword evidence="4" id="KW-1003">Cell membrane</keyword>
<dbReference type="EMBL" id="BMCS01000002">
    <property type="protein sequence ID" value="GGF33570.1"/>
    <property type="molecule type" value="Genomic_DNA"/>
</dbReference>
<evidence type="ECO:0000313" key="12">
    <source>
        <dbReference type="Proteomes" id="UP000632454"/>
    </source>
</evidence>
<evidence type="ECO:0000256" key="5">
    <source>
        <dbReference type="ARBA" id="ARBA00022692"/>
    </source>
</evidence>
<feature type="transmembrane region" description="Helical" evidence="9">
    <location>
        <begin position="259"/>
        <end position="280"/>
    </location>
</feature>
<gene>
    <name evidence="11" type="ORF">GCM10007298_31680</name>
</gene>
<feature type="transmembrane region" description="Helical" evidence="9">
    <location>
        <begin position="24"/>
        <end position="45"/>
    </location>
</feature>
<keyword evidence="12" id="KW-1185">Reference proteome</keyword>
<comment type="similarity">
    <text evidence="2">Belongs to the major facilitator superfamily. TCR/Tet family.</text>
</comment>
<organism evidence="11 12">
    <name type="scientific">Williamsia phyllosphaerae</name>
    <dbReference type="NCBI Taxonomy" id="885042"/>
    <lineage>
        <taxon>Bacteria</taxon>
        <taxon>Bacillati</taxon>
        <taxon>Actinomycetota</taxon>
        <taxon>Actinomycetes</taxon>
        <taxon>Mycobacteriales</taxon>
        <taxon>Nocardiaceae</taxon>
        <taxon>Williamsia</taxon>
    </lineage>
</organism>
<evidence type="ECO:0000256" key="2">
    <source>
        <dbReference type="ARBA" id="ARBA00007520"/>
    </source>
</evidence>
<evidence type="ECO:0000256" key="8">
    <source>
        <dbReference type="SAM" id="MobiDB-lite"/>
    </source>
</evidence>
<keyword evidence="3" id="KW-0813">Transport</keyword>
<dbReference type="InterPro" id="IPR020846">
    <property type="entry name" value="MFS_dom"/>
</dbReference>
<dbReference type="InterPro" id="IPR050171">
    <property type="entry name" value="MFS_Transporters"/>
</dbReference>
<feature type="region of interest" description="Disordered" evidence="8">
    <location>
        <begin position="411"/>
        <end position="436"/>
    </location>
</feature>
<dbReference type="PANTHER" id="PTHR23517">
    <property type="entry name" value="RESISTANCE PROTEIN MDTM, PUTATIVE-RELATED-RELATED"/>
    <property type="match status" value="1"/>
</dbReference>
<dbReference type="Pfam" id="PF07690">
    <property type="entry name" value="MFS_1"/>
    <property type="match status" value="1"/>
</dbReference>
<feature type="transmembrane region" description="Helical" evidence="9">
    <location>
        <begin position="150"/>
        <end position="172"/>
    </location>
</feature>
<protein>
    <submittedName>
        <fullName evidence="11">Transporter</fullName>
    </submittedName>
</protein>
<sequence>MVDYRTHADHVESGSTMRQIPRGIWVLLAANFVIALGYGLIAPALPNFARSFDVSVAAATVIVSAFAMMRLLFAPASGKLVSLLGERRVYLTGLLIVAASTLACAFAQNYWQLLIFRGLGGIGSTMFSVSALALLIRLSPTDLRGRVSGFFSGGFLLGNITGPLIGAALVNYGLRLPFVVYAVALLIASAVVATQLRGVGGRPVGGSGPVLDPVGLREALRDRTYRAILASSFTQGFASQGVRVALVPLYIVYGLDESSAWSGVVLAVYAAGNVASIVVAGRLSDRLGRKPIMLPGLALMSGATLVLGYSGSLWLAGVLSFVAGVGSGLFAPTHQAALADLLAKRGQGGTALAAFQMISDVGAVTGPILAGLMVDHAGGYGPAFLLTGAVPLVALALWSVARETAPVRTGEPIDKPVISSIPPTADGDATVEPPRR</sequence>
<dbReference type="InterPro" id="IPR036259">
    <property type="entry name" value="MFS_trans_sf"/>
</dbReference>
<dbReference type="PANTHER" id="PTHR23517:SF3">
    <property type="entry name" value="INTEGRAL MEMBRANE TRANSPORT PROTEIN"/>
    <property type="match status" value="1"/>
</dbReference>
<dbReference type="InterPro" id="IPR001958">
    <property type="entry name" value="Tet-R_TetA/multi-R_MdtG-like"/>
</dbReference>
<dbReference type="PRINTS" id="PR01035">
    <property type="entry name" value="TCRTETA"/>
</dbReference>
<name>A0ABQ1V2J1_9NOCA</name>
<dbReference type="PROSITE" id="PS50850">
    <property type="entry name" value="MFS"/>
    <property type="match status" value="1"/>
</dbReference>
<proteinExistence type="inferred from homology"/>